<evidence type="ECO:0000313" key="5">
    <source>
        <dbReference type="Proteomes" id="UP000246352"/>
    </source>
</evidence>
<dbReference type="CDD" id="cd05666">
    <property type="entry name" value="M20_Acy1-like"/>
    <property type="match status" value="1"/>
</dbReference>
<dbReference type="Pfam" id="PF01546">
    <property type="entry name" value="Peptidase_M20"/>
    <property type="match status" value="1"/>
</dbReference>
<dbReference type="GO" id="GO:0050118">
    <property type="term" value="F:N-acetyldiaminopimelate deacetylase activity"/>
    <property type="evidence" value="ECO:0007669"/>
    <property type="project" value="UniProtKB-ARBA"/>
</dbReference>
<evidence type="ECO:0000313" key="4">
    <source>
        <dbReference type="EMBL" id="PWV98130.1"/>
    </source>
</evidence>
<dbReference type="InterPro" id="IPR011650">
    <property type="entry name" value="Peptidase_M20_dimer"/>
</dbReference>
<keyword evidence="5" id="KW-1185">Reference proteome</keyword>
<comment type="caution">
    <text evidence="4">The sequence shown here is derived from an EMBL/GenBank/DDBJ whole genome shotgun (WGS) entry which is preliminary data.</text>
</comment>
<keyword evidence="2" id="KW-0479">Metal-binding</keyword>
<dbReference type="NCBIfam" id="TIGR01891">
    <property type="entry name" value="amidohydrolases"/>
    <property type="match status" value="1"/>
</dbReference>
<dbReference type="Pfam" id="PF07687">
    <property type="entry name" value="M20_dimer"/>
    <property type="match status" value="1"/>
</dbReference>
<evidence type="ECO:0000259" key="3">
    <source>
        <dbReference type="Pfam" id="PF07687"/>
    </source>
</evidence>
<reference evidence="4 5" key="1">
    <citation type="submission" date="2018-05" db="EMBL/GenBank/DDBJ databases">
        <title>Genomic Encyclopedia of Type Strains, Phase IV (KMG-IV): sequencing the most valuable type-strain genomes for metagenomic binning, comparative biology and taxonomic classification.</title>
        <authorList>
            <person name="Goeker M."/>
        </authorList>
    </citation>
    <scope>NUCLEOTIDE SEQUENCE [LARGE SCALE GENOMIC DNA]</scope>
    <source>
        <strain evidence="4 5">DSM 16791</strain>
    </source>
</reference>
<dbReference type="PANTHER" id="PTHR11014:SF63">
    <property type="entry name" value="METALLOPEPTIDASE, PUTATIVE (AFU_ORTHOLOGUE AFUA_6G09600)-RELATED"/>
    <property type="match status" value="1"/>
</dbReference>
<organism evidence="4 5">
    <name type="scientific">Hoeflea marina</name>
    <dbReference type="NCBI Taxonomy" id="274592"/>
    <lineage>
        <taxon>Bacteria</taxon>
        <taxon>Pseudomonadati</taxon>
        <taxon>Pseudomonadota</taxon>
        <taxon>Alphaproteobacteria</taxon>
        <taxon>Hyphomicrobiales</taxon>
        <taxon>Rhizobiaceae</taxon>
        <taxon>Hoeflea</taxon>
    </lineage>
</organism>
<dbReference type="Gene3D" id="3.40.630.10">
    <property type="entry name" value="Zn peptidases"/>
    <property type="match status" value="1"/>
</dbReference>
<evidence type="ECO:0000256" key="2">
    <source>
        <dbReference type="PIRSR" id="PIRSR005962-1"/>
    </source>
</evidence>
<protein>
    <submittedName>
        <fullName evidence="4">Hippurate hydrolase</fullName>
    </submittedName>
</protein>
<dbReference type="GO" id="GO:0046872">
    <property type="term" value="F:metal ion binding"/>
    <property type="evidence" value="ECO:0007669"/>
    <property type="project" value="UniProtKB-KW"/>
</dbReference>
<dbReference type="Proteomes" id="UP000246352">
    <property type="component" value="Unassembled WGS sequence"/>
</dbReference>
<keyword evidence="2" id="KW-0464">Manganese</keyword>
<dbReference type="EMBL" id="QGTR01000005">
    <property type="protein sequence ID" value="PWV98130.1"/>
    <property type="molecule type" value="Genomic_DNA"/>
</dbReference>
<dbReference type="GO" id="GO:0019877">
    <property type="term" value="P:diaminopimelate biosynthetic process"/>
    <property type="evidence" value="ECO:0007669"/>
    <property type="project" value="UniProtKB-ARBA"/>
</dbReference>
<dbReference type="InterPro" id="IPR017439">
    <property type="entry name" value="Amidohydrolase"/>
</dbReference>
<dbReference type="InterPro" id="IPR036264">
    <property type="entry name" value="Bact_exopeptidase_dim_dom"/>
</dbReference>
<comment type="cofactor">
    <cofactor evidence="2">
        <name>Mn(2+)</name>
        <dbReference type="ChEBI" id="CHEBI:29035"/>
    </cofactor>
    <text evidence="2">The Mn(2+) ion enhances activity.</text>
</comment>
<feature type="binding site" evidence="2">
    <location>
        <position position="157"/>
    </location>
    <ligand>
        <name>Mn(2+)</name>
        <dbReference type="ChEBI" id="CHEBI:29035"/>
        <label>2</label>
    </ligand>
</feature>
<feature type="domain" description="Peptidase M20 dimerisation" evidence="3">
    <location>
        <begin position="240"/>
        <end position="331"/>
    </location>
</feature>
<accession>A0A317PES5</accession>
<dbReference type="SUPFAM" id="SSF55031">
    <property type="entry name" value="Bacterial exopeptidase dimerisation domain"/>
    <property type="match status" value="1"/>
</dbReference>
<dbReference type="FunFam" id="3.30.70.360:FF:000001">
    <property type="entry name" value="N-acetyldiaminopimelate deacetylase"/>
    <property type="match status" value="1"/>
</dbReference>
<feature type="binding site" evidence="2">
    <location>
        <position position="155"/>
    </location>
    <ligand>
        <name>Mn(2+)</name>
        <dbReference type="ChEBI" id="CHEBI:29035"/>
        <label>2</label>
    </ligand>
</feature>
<gene>
    <name evidence="4" type="ORF">DFR52_105108</name>
</gene>
<feature type="binding site" evidence="2">
    <location>
        <position position="216"/>
    </location>
    <ligand>
        <name>Mn(2+)</name>
        <dbReference type="ChEBI" id="CHEBI:29035"/>
        <label>2</label>
    </ligand>
</feature>
<sequence length="439" mass="46929">MRAGPDHIREFPEATARFSLVMLPYLAYMARKRQKANDLGPAAPSGCKDDRMPLLPESLAMKDDVASWRRHLHAQPELLYDVHQTAEFVADKLRQFGCDEVVTGIGRTGVVGLIRGRPGSNGPTIGLRADMDALPVTETSGVAWASRTAGRMHACGHDGHTAMLLGAASQLAQSRNFNGSVAVIFQPAEEGGAGGREMVRDGMMERFGIASVYGMHNLPGLPVGDFAIRKGPIMAATDEFILTIRGRSGHAAMPHNTIDPIVAGSAIVAGLQMIAARNADPLESVVVSVTKFNAGFAHNVIPDEAKLAGTVRSLTTAMRDFAERRLGEIVRGIAAAHGAEVDVRYIRNYPVTFNHADETVVAADAAASVAGDDHVERETAPMMGGEDFSYMLESRPGAFIFIGNGDSSGLHSSSYDFNDDAIPHGVSYWVKLAESVLPL</sequence>
<feature type="binding site" evidence="2">
    <location>
        <position position="411"/>
    </location>
    <ligand>
        <name>Mn(2+)</name>
        <dbReference type="ChEBI" id="CHEBI:29035"/>
        <label>2</label>
    </ligand>
</feature>
<feature type="binding site" evidence="2">
    <location>
        <position position="190"/>
    </location>
    <ligand>
        <name>Mn(2+)</name>
        <dbReference type="ChEBI" id="CHEBI:29035"/>
        <label>2</label>
    </ligand>
</feature>
<keyword evidence="1 4" id="KW-0378">Hydrolase</keyword>
<dbReference type="PANTHER" id="PTHR11014">
    <property type="entry name" value="PEPTIDASE M20 FAMILY MEMBER"/>
    <property type="match status" value="1"/>
</dbReference>
<name>A0A317PES5_9HYPH</name>
<dbReference type="InterPro" id="IPR002933">
    <property type="entry name" value="Peptidase_M20"/>
</dbReference>
<dbReference type="AlphaFoldDB" id="A0A317PES5"/>
<evidence type="ECO:0000256" key="1">
    <source>
        <dbReference type="ARBA" id="ARBA00022801"/>
    </source>
</evidence>
<dbReference type="Gene3D" id="3.30.70.360">
    <property type="match status" value="1"/>
</dbReference>
<dbReference type="SUPFAM" id="SSF53187">
    <property type="entry name" value="Zn-dependent exopeptidases"/>
    <property type="match status" value="1"/>
</dbReference>
<proteinExistence type="predicted"/>
<dbReference type="PIRSF" id="PIRSF005962">
    <property type="entry name" value="Pept_M20D_amidohydro"/>
    <property type="match status" value="1"/>
</dbReference>